<keyword evidence="3" id="KW-1185">Reference proteome</keyword>
<dbReference type="InterPro" id="IPR018759">
    <property type="entry name" value="BBP2_2"/>
</dbReference>
<evidence type="ECO:0000256" key="1">
    <source>
        <dbReference type="SAM" id="SignalP"/>
    </source>
</evidence>
<dbReference type="Proteomes" id="UP000306196">
    <property type="component" value="Unassembled WGS sequence"/>
</dbReference>
<evidence type="ECO:0000313" key="3">
    <source>
        <dbReference type="Proteomes" id="UP000306196"/>
    </source>
</evidence>
<dbReference type="RefSeq" id="WP_138084429.1">
    <property type="nucleotide sequence ID" value="NZ_VAUV01000001.1"/>
</dbReference>
<gene>
    <name evidence="2" type="ORF">FEM03_01675</name>
</gene>
<name>A0A5R8KKF9_9BACT</name>
<proteinExistence type="predicted"/>
<dbReference type="Gene3D" id="2.40.160.20">
    <property type="match status" value="1"/>
</dbReference>
<reference evidence="2 3" key="1">
    <citation type="submission" date="2019-05" db="EMBL/GenBank/DDBJ databases">
        <title>Verrucobacter flavum gen. nov., sp. nov. a new member of the family Verrucomicrobiaceae.</title>
        <authorList>
            <person name="Szuroczki S."/>
            <person name="Abbaszade G."/>
            <person name="Szabo A."/>
            <person name="Felfoldi T."/>
            <person name="Schumann P."/>
            <person name="Boka K."/>
            <person name="Keki Z."/>
            <person name="Toumi M."/>
            <person name="Toth E."/>
        </authorList>
    </citation>
    <scope>NUCLEOTIDE SEQUENCE [LARGE SCALE GENOMIC DNA]</scope>
    <source>
        <strain evidence="2 3">MG-N-17</strain>
    </source>
</reference>
<protein>
    <recommendedName>
        <fullName evidence="4">Outer membrane beta-barrel protein</fullName>
    </recommendedName>
</protein>
<sequence length="407" mass="45491">MQKSFPRALLAMTVLTVSGTAFAQGLLGLTQSVDYEANIPFSVSTSVRAGYDNIKYSSAGQEDVESYFLQSGIGLRYGNNHRVTPWNVGVDLGVTHYLDSVERGEDTFYNTRVSFNISHQISRRLTVGNNFYATYEIEPDYGAGVTTGRRAGQYIYGYNNTTLAYAWTRRVSTTTGYTVDGIKYVDDNDVAGLEDRFSHTFSQQVSYALSRRTSLTAEYRFRLTDYDSSPRGIAGENYVNPDSTSHFVLIGVDQAWSDRLTASVRAGAELYQSDRTSETAPYVEGSLNYAISRKTSLRWHVQAGYDGSELGLFNSRYSYRTGVVVSHQFTRRLSGNSGIHYVHSDFEGSEDVPSASEDELNASIGLTYNFWQNLSLDANYSFTTLAADQEFRDYDRHRLSVGLNATF</sequence>
<dbReference type="OrthoDB" id="183367at2"/>
<dbReference type="SUPFAM" id="SSF56935">
    <property type="entry name" value="Porins"/>
    <property type="match status" value="1"/>
</dbReference>
<feature type="signal peptide" evidence="1">
    <location>
        <begin position="1"/>
        <end position="23"/>
    </location>
</feature>
<organism evidence="2 3">
    <name type="scientific">Phragmitibacter flavus</name>
    <dbReference type="NCBI Taxonomy" id="2576071"/>
    <lineage>
        <taxon>Bacteria</taxon>
        <taxon>Pseudomonadati</taxon>
        <taxon>Verrucomicrobiota</taxon>
        <taxon>Verrucomicrobiia</taxon>
        <taxon>Verrucomicrobiales</taxon>
        <taxon>Verrucomicrobiaceae</taxon>
        <taxon>Phragmitibacter</taxon>
    </lineage>
</organism>
<comment type="caution">
    <text evidence="2">The sequence shown here is derived from an EMBL/GenBank/DDBJ whole genome shotgun (WGS) entry which is preliminary data.</text>
</comment>
<dbReference type="EMBL" id="VAUV01000001">
    <property type="protein sequence ID" value="TLD72806.1"/>
    <property type="molecule type" value="Genomic_DNA"/>
</dbReference>
<evidence type="ECO:0000313" key="2">
    <source>
        <dbReference type="EMBL" id="TLD72806.1"/>
    </source>
</evidence>
<keyword evidence="1" id="KW-0732">Signal</keyword>
<feature type="chain" id="PRO_5024305092" description="Outer membrane beta-barrel protein" evidence="1">
    <location>
        <begin position="24"/>
        <end position="407"/>
    </location>
</feature>
<dbReference type="Pfam" id="PF10082">
    <property type="entry name" value="BBP2_2"/>
    <property type="match status" value="1"/>
</dbReference>
<dbReference type="AlphaFoldDB" id="A0A5R8KKF9"/>
<accession>A0A5R8KKF9</accession>
<evidence type="ECO:0008006" key="4">
    <source>
        <dbReference type="Google" id="ProtNLM"/>
    </source>
</evidence>